<accession>A0A3B0J9L0</accession>
<keyword evidence="11" id="KW-1185">Reference proteome</keyword>
<evidence type="ECO:0000313" key="10">
    <source>
        <dbReference type="EMBL" id="SPP78954.1"/>
    </source>
</evidence>
<dbReference type="InterPro" id="IPR007305">
    <property type="entry name" value="Vesicle_transpt_Got1/SFT2"/>
</dbReference>
<organism evidence="10 11">
    <name type="scientific">Drosophila guanche</name>
    <name type="common">Fruit fly</name>
    <dbReference type="NCBI Taxonomy" id="7266"/>
    <lineage>
        <taxon>Eukaryota</taxon>
        <taxon>Metazoa</taxon>
        <taxon>Ecdysozoa</taxon>
        <taxon>Arthropoda</taxon>
        <taxon>Hexapoda</taxon>
        <taxon>Insecta</taxon>
        <taxon>Pterygota</taxon>
        <taxon>Neoptera</taxon>
        <taxon>Endopterygota</taxon>
        <taxon>Diptera</taxon>
        <taxon>Brachycera</taxon>
        <taxon>Muscomorpha</taxon>
        <taxon>Ephydroidea</taxon>
        <taxon>Drosophilidae</taxon>
        <taxon>Drosophila</taxon>
        <taxon>Sophophora</taxon>
    </lineage>
</organism>
<dbReference type="Pfam" id="PF04178">
    <property type="entry name" value="Got1"/>
    <property type="match status" value="1"/>
</dbReference>
<name>A0A3B0J9L0_DROGU</name>
<evidence type="ECO:0000256" key="5">
    <source>
        <dbReference type="ARBA" id="ARBA00022927"/>
    </source>
</evidence>
<evidence type="ECO:0000256" key="3">
    <source>
        <dbReference type="ARBA" id="ARBA00022448"/>
    </source>
</evidence>
<dbReference type="GO" id="GO:0012505">
    <property type="term" value="C:endomembrane system"/>
    <property type="evidence" value="ECO:0007669"/>
    <property type="project" value="UniProtKB-ARBA"/>
</dbReference>
<dbReference type="EMBL" id="OUUW01000004">
    <property type="protein sequence ID" value="SPP78954.1"/>
    <property type="molecule type" value="Genomic_DNA"/>
</dbReference>
<evidence type="ECO:0000256" key="9">
    <source>
        <dbReference type="RuleBase" id="RU363111"/>
    </source>
</evidence>
<dbReference type="AlphaFoldDB" id="A0A3B0J9L0"/>
<evidence type="ECO:0000256" key="6">
    <source>
        <dbReference type="ARBA" id="ARBA00022989"/>
    </source>
</evidence>
<dbReference type="GO" id="GO:0015031">
    <property type="term" value="P:protein transport"/>
    <property type="evidence" value="ECO:0007669"/>
    <property type="project" value="UniProtKB-KW"/>
</dbReference>
<feature type="transmembrane region" description="Helical" evidence="9">
    <location>
        <begin position="136"/>
        <end position="153"/>
    </location>
</feature>
<comment type="function">
    <text evidence="1 9">May be involved in fusion of retrograde transport vesicles derived from an endocytic compartment with the Golgi complex.</text>
</comment>
<sequence length="205" mass="22461">MSNLKQDLDEYLLLQSDQKKNFNVKMPQLKVPSLGGIFSRQTEPQEANSWLKDTQDSCCPKLSRLQRIVGFVACLGMGGLCMTLSIFYIPVLILQARKFALLYTLGSLFFILAFCFLSGFGAFLKQMFSKPRLLSSISYSVCLVLTLYCALVAKSTAFTVLFAVAQIIALLFMVLGMVPGGATGLKFFGQLFKSSVSASTSALPV</sequence>
<comment type="similarity">
    <text evidence="8 9">Belongs to the SFT2 family.</text>
</comment>
<evidence type="ECO:0000256" key="2">
    <source>
        <dbReference type="ARBA" id="ARBA00004141"/>
    </source>
</evidence>
<comment type="subcellular location">
    <subcellularLocation>
        <location evidence="2 9">Membrane</location>
        <topology evidence="2 9">Multi-pass membrane protein</topology>
    </subcellularLocation>
</comment>
<dbReference type="GO" id="GO:0016192">
    <property type="term" value="P:vesicle-mediated transport"/>
    <property type="evidence" value="ECO:0007669"/>
    <property type="project" value="InterPro"/>
</dbReference>
<dbReference type="InterPro" id="IPR011691">
    <property type="entry name" value="Vesicle_transpt_SFT2"/>
</dbReference>
<feature type="transmembrane region" description="Helical" evidence="9">
    <location>
        <begin position="159"/>
        <end position="178"/>
    </location>
</feature>
<dbReference type="OrthoDB" id="660759at2759"/>
<dbReference type="PANTHER" id="PTHR23137">
    <property type="entry name" value="VESICLE TRANSPORT PROTEIN-RELATED"/>
    <property type="match status" value="1"/>
</dbReference>
<dbReference type="GO" id="GO:0005737">
    <property type="term" value="C:cytoplasm"/>
    <property type="evidence" value="ECO:0007669"/>
    <property type="project" value="UniProtKB-ARBA"/>
</dbReference>
<keyword evidence="5 9" id="KW-0653">Protein transport</keyword>
<dbReference type="GO" id="GO:0016020">
    <property type="term" value="C:membrane"/>
    <property type="evidence" value="ECO:0007669"/>
    <property type="project" value="UniProtKB-SubCell"/>
</dbReference>
<keyword evidence="3 9" id="KW-0813">Transport</keyword>
<dbReference type="STRING" id="7266.A0A3B0J9L0"/>
<dbReference type="OMA" id="GLMFFTR"/>
<feature type="transmembrane region" description="Helical" evidence="9">
    <location>
        <begin position="100"/>
        <end position="124"/>
    </location>
</feature>
<feature type="transmembrane region" description="Helical" evidence="9">
    <location>
        <begin position="68"/>
        <end position="94"/>
    </location>
</feature>
<keyword evidence="4 9" id="KW-0812">Transmembrane</keyword>
<gene>
    <name evidence="10" type="ORF">DGUA_6G011715</name>
</gene>
<proteinExistence type="inferred from homology"/>
<keyword evidence="7 9" id="KW-0472">Membrane</keyword>
<protein>
    <recommendedName>
        <fullName evidence="9">Vesicle transport protein</fullName>
    </recommendedName>
</protein>
<evidence type="ECO:0000256" key="1">
    <source>
        <dbReference type="ARBA" id="ARBA00003566"/>
    </source>
</evidence>
<keyword evidence="6 9" id="KW-1133">Transmembrane helix</keyword>
<dbReference type="PANTHER" id="PTHR23137:SF36">
    <property type="entry name" value="VESICLE TRANSPORT PROTEIN SFT2C"/>
    <property type="match status" value="1"/>
</dbReference>
<dbReference type="Proteomes" id="UP000268350">
    <property type="component" value="Unassembled WGS sequence"/>
</dbReference>
<evidence type="ECO:0000256" key="7">
    <source>
        <dbReference type="ARBA" id="ARBA00023136"/>
    </source>
</evidence>
<evidence type="ECO:0000256" key="4">
    <source>
        <dbReference type="ARBA" id="ARBA00022692"/>
    </source>
</evidence>
<reference evidence="11" key="1">
    <citation type="submission" date="2018-01" db="EMBL/GenBank/DDBJ databases">
        <authorList>
            <person name="Alioto T."/>
            <person name="Alioto T."/>
        </authorList>
    </citation>
    <scope>NUCLEOTIDE SEQUENCE [LARGE SCALE GENOMIC DNA]</scope>
</reference>
<evidence type="ECO:0000313" key="11">
    <source>
        <dbReference type="Proteomes" id="UP000268350"/>
    </source>
</evidence>
<evidence type="ECO:0000256" key="8">
    <source>
        <dbReference type="ARBA" id="ARBA00025800"/>
    </source>
</evidence>